<evidence type="ECO:0000313" key="1">
    <source>
        <dbReference type="EMBL" id="ESW24865.1"/>
    </source>
</evidence>
<accession>V7C6E6</accession>
<keyword evidence="2" id="KW-1185">Reference proteome</keyword>
<gene>
    <name evidence="1" type="ORF">PHAVU_004G167300g</name>
</gene>
<dbReference type="Gramene" id="ESW24865">
    <property type="protein sequence ID" value="ESW24865"/>
    <property type="gene ID" value="PHAVU_004G167300g"/>
</dbReference>
<proteinExistence type="predicted"/>
<reference evidence="2" key="1">
    <citation type="journal article" date="2014" name="Nat. Genet.">
        <title>A reference genome for common bean and genome-wide analysis of dual domestications.</title>
        <authorList>
            <person name="Schmutz J."/>
            <person name="McClean P.E."/>
            <person name="Mamidi S."/>
            <person name="Wu G.A."/>
            <person name="Cannon S.B."/>
            <person name="Grimwood J."/>
            <person name="Jenkins J."/>
            <person name="Shu S."/>
            <person name="Song Q."/>
            <person name="Chavarro C."/>
            <person name="Torres-Torres M."/>
            <person name="Geffroy V."/>
            <person name="Moghaddam S.M."/>
            <person name="Gao D."/>
            <person name="Abernathy B."/>
            <person name="Barry K."/>
            <person name="Blair M."/>
            <person name="Brick M.A."/>
            <person name="Chovatia M."/>
            <person name="Gepts P."/>
            <person name="Goodstein D.M."/>
            <person name="Gonzales M."/>
            <person name="Hellsten U."/>
            <person name="Hyten D.L."/>
            <person name="Jia G."/>
            <person name="Kelly J.D."/>
            <person name="Kudrna D."/>
            <person name="Lee R."/>
            <person name="Richard M.M."/>
            <person name="Miklas P.N."/>
            <person name="Osorno J.M."/>
            <person name="Rodrigues J."/>
            <person name="Thareau V."/>
            <person name="Urrea C.A."/>
            <person name="Wang M."/>
            <person name="Yu Y."/>
            <person name="Zhang M."/>
            <person name="Wing R.A."/>
            <person name="Cregan P.B."/>
            <person name="Rokhsar D.S."/>
            <person name="Jackson S.A."/>
        </authorList>
    </citation>
    <scope>NUCLEOTIDE SEQUENCE [LARGE SCALE GENOMIC DNA]</scope>
    <source>
        <strain evidence="2">cv. G19833</strain>
    </source>
</reference>
<name>V7C6E6_PHAVU</name>
<protein>
    <submittedName>
        <fullName evidence="1">Uncharacterized protein</fullName>
    </submittedName>
</protein>
<dbReference type="EMBL" id="CM002291">
    <property type="protein sequence ID" value="ESW24865.1"/>
    <property type="molecule type" value="Genomic_DNA"/>
</dbReference>
<dbReference type="OrthoDB" id="1430781at2759"/>
<sequence length="255" mass="28418">MGNSIRTVGLLNAPGVRHGVPFHHQLGRDGFIHLSERELKITRGESWSEKWTMSYTLGPSTSILSFTRSGKGKGATGLFIKLLSVIPEQNGKFSRYGYELDVETVPNSDALEPHAVTLAHYFAYSGCIDHISRNRREVGLSVIVKIGATNGNLDITVEGPDEHSSAGLRFMFKTVMRVKIWKPNLCLHCAVINNDKTCDEFPFSGNAFFSHHIVMTPKQLQSQINIRNQLQSMGDELPQSIAINWRLIPAINCNQ</sequence>
<dbReference type="AlphaFoldDB" id="V7C6E6"/>
<organism evidence="1 2">
    <name type="scientific">Phaseolus vulgaris</name>
    <name type="common">Kidney bean</name>
    <name type="synonym">French bean</name>
    <dbReference type="NCBI Taxonomy" id="3885"/>
    <lineage>
        <taxon>Eukaryota</taxon>
        <taxon>Viridiplantae</taxon>
        <taxon>Streptophyta</taxon>
        <taxon>Embryophyta</taxon>
        <taxon>Tracheophyta</taxon>
        <taxon>Spermatophyta</taxon>
        <taxon>Magnoliopsida</taxon>
        <taxon>eudicotyledons</taxon>
        <taxon>Gunneridae</taxon>
        <taxon>Pentapetalae</taxon>
        <taxon>rosids</taxon>
        <taxon>fabids</taxon>
        <taxon>Fabales</taxon>
        <taxon>Fabaceae</taxon>
        <taxon>Papilionoideae</taxon>
        <taxon>50 kb inversion clade</taxon>
        <taxon>NPAAA clade</taxon>
        <taxon>indigoferoid/millettioid clade</taxon>
        <taxon>Phaseoleae</taxon>
        <taxon>Phaseolus</taxon>
    </lineage>
</organism>
<evidence type="ECO:0000313" key="2">
    <source>
        <dbReference type="Proteomes" id="UP000000226"/>
    </source>
</evidence>
<dbReference type="Proteomes" id="UP000000226">
    <property type="component" value="Chromosome 4"/>
</dbReference>